<evidence type="ECO:0000259" key="10">
    <source>
        <dbReference type="Pfam" id="PF01048"/>
    </source>
</evidence>
<gene>
    <name evidence="11" type="ORF">H7E68_09230</name>
</gene>
<comment type="subunit">
    <text evidence="4">Homotrimer.</text>
</comment>
<dbReference type="UniPathway" id="UPA00606"/>
<evidence type="ECO:0000256" key="2">
    <source>
        <dbReference type="ARBA" id="ARBA00005058"/>
    </source>
</evidence>
<feature type="binding site" evidence="9">
    <location>
        <position position="210"/>
    </location>
    <ligand>
        <name>phosphate</name>
        <dbReference type="ChEBI" id="CHEBI:43474"/>
    </ligand>
</feature>
<dbReference type="GO" id="GO:0004731">
    <property type="term" value="F:purine-nucleoside phosphorylase activity"/>
    <property type="evidence" value="ECO:0007669"/>
    <property type="project" value="UniProtKB-EC"/>
</dbReference>
<dbReference type="EC" id="2.4.2.1" evidence="8"/>
<feature type="binding site" evidence="9">
    <location>
        <position position="59"/>
    </location>
    <ligand>
        <name>phosphate</name>
        <dbReference type="ChEBI" id="CHEBI:43474"/>
    </ligand>
</feature>
<evidence type="ECO:0000256" key="4">
    <source>
        <dbReference type="ARBA" id="ARBA00011233"/>
    </source>
</evidence>
<comment type="similarity">
    <text evidence="3 8">Belongs to the PNP/MTAP phosphorylase family.</text>
</comment>
<dbReference type="InterPro" id="IPR000845">
    <property type="entry name" value="Nucleoside_phosphorylase_d"/>
</dbReference>
<evidence type="ECO:0000256" key="1">
    <source>
        <dbReference type="ARBA" id="ARBA00002678"/>
    </source>
</evidence>
<dbReference type="PANTHER" id="PTHR11904:SF9">
    <property type="entry name" value="PURINE NUCLEOSIDE PHOSPHORYLASE-RELATED"/>
    <property type="match status" value="1"/>
</dbReference>
<dbReference type="PROSITE" id="PS01240">
    <property type="entry name" value="PNP_MTAP_2"/>
    <property type="match status" value="1"/>
</dbReference>
<feature type="binding site" evidence="9">
    <location>
        <position position="191"/>
    </location>
    <ligand>
        <name>a purine D-ribonucleoside</name>
        <dbReference type="ChEBI" id="CHEBI:142355"/>
    </ligand>
</feature>
<name>A0A7X0SEJ0_9CLOT</name>
<feature type="domain" description="Nucleoside phosphorylase" evidence="10">
    <location>
        <begin position="21"/>
        <end position="268"/>
    </location>
</feature>
<comment type="function">
    <text evidence="1">The purine nucleoside phosphorylases catalyze the phosphorolytic breakdown of the N-glycosidic bond in the beta-(deoxy)ribonucleoside molecules, with the formation of the corresponding free purine bases and pentose-1-phosphate. Cleaves guanosine, inosine, 2'-deoxyguanosine and 2'-deoxyinosine.</text>
</comment>
<accession>A0A7X0SEJ0</accession>
<feature type="binding site" evidence="9">
    <location>
        <position position="233"/>
    </location>
    <ligand>
        <name>a purine D-ribonucleoside</name>
        <dbReference type="ChEBI" id="CHEBI:142355"/>
    </ligand>
</feature>
<evidence type="ECO:0000256" key="8">
    <source>
        <dbReference type="PIRNR" id="PIRNR000477"/>
    </source>
</evidence>
<dbReference type="NCBIfam" id="TIGR01697">
    <property type="entry name" value="PNPH-PUNA-XAPA"/>
    <property type="match status" value="1"/>
</dbReference>
<comment type="caution">
    <text evidence="11">The sequence shown here is derived from an EMBL/GenBank/DDBJ whole genome shotgun (WGS) entry which is preliminary data.</text>
</comment>
<evidence type="ECO:0000256" key="5">
    <source>
        <dbReference type="ARBA" id="ARBA00022676"/>
    </source>
</evidence>
<feature type="binding site" evidence="9">
    <location>
        <position position="111"/>
    </location>
    <ligand>
        <name>phosphate</name>
        <dbReference type="ChEBI" id="CHEBI:43474"/>
    </ligand>
</feature>
<evidence type="ECO:0000256" key="3">
    <source>
        <dbReference type="ARBA" id="ARBA00006751"/>
    </source>
</evidence>
<dbReference type="InterPro" id="IPR035994">
    <property type="entry name" value="Nucleoside_phosphorylase_sf"/>
</dbReference>
<dbReference type="CDD" id="cd09009">
    <property type="entry name" value="PNP-EcPNPII_like"/>
    <property type="match status" value="1"/>
</dbReference>
<dbReference type="PIRSF" id="PIRSF000477">
    <property type="entry name" value="PurNPase"/>
    <property type="match status" value="1"/>
</dbReference>
<dbReference type="InterPro" id="IPR011268">
    <property type="entry name" value="Purine_phosphorylase"/>
</dbReference>
<evidence type="ECO:0000256" key="9">
    <source>
        <dbReference type="PIRSR" id="PIRSR000477-2"/>
    </source>
</evidence>
<dbReference type="AlphaFoldDB" id="A0A7X0SEJ0"/>
<dbReference type="Gene3D" id="3.40.50.1580">
    <property type="entry name" value="Nucleoside phosphorylase domain"/>
    <property type="match status" value="1"/>
</dbReference>
<dbReference type="NCBIfam" id="NF006054">
    <property type="entry name" value="PRK08202.1"/>
    <property type="match status" value="1"/>
</dbReference>
<evidence type="ECO:0000256" key="6">
    <source>
        <dbReference type="ARBA" id="ARBA00022679"/>
    </source>
</evidence>
<feature type="binding site" evidence="9">
    <location>
        <position position="28"/>
    </location>
    <ligand>
        <name>phosphate</name>
        <dbReference type="ChEBI" id="CHEBI:43474"/>
    </ligand>
</feature>
<dbReference type="PANTHER" id="PTHR11904">
    <property type="entry name" value="METHYLTHIOADENOSINE/PURINE NUCLEOSIDE PHOSPHORYLASE"/>
    <property type="match status" value="1"/>
</dbReference>
<sequence length="271" mass="30069">MYDKVVESRNYIQSKNNLMPKIAVVLGSGLGDLVDAIEDKQYIDYKDIPNFPTSTVQGHEGRLVFGKIKGIDVLAMQGRFHYFEGYTMKEVAYPIYVMKQLGIEKLIITNACGGINTSFKPGTLMIINDFINLVSDNPLIGINDERFGTRFPDMSEPFKIELIDKAKKVANEIGIEYKEGVYAGFMGPYYETAAEIRSIRNQGADAVGMSTVPETIAANYLGMDVLGISCITNMATGIQKQKHSHKNVVDIAQKASVDFCKWIAKIIENIG</sequence>
<dbReference type="EMBL" id="JACKWY010000004">
    <property type="protein sequence ID" value="MBB6714908.1"/>
    <property type="molecule type" value="Genomic_DNA"/>
</dbReference>
<feature type="binding site" evidence="9">
    <location>
        <begin position="79"/>
        <end position="81"/>
    </location>
    <ligand>
        <name>phosphate</name>
        <dbReference type="ChEBI" id="CHEBI:43474"/>
    </ligand>
</feature>
<comment type="pathway">
    <text evidence="2 8">Purine metabolism; purine nucleoside salvage.</text>
</comment>
<dbReference type="RefSeq" id="WP_185164459.1">
    <property type="nucleotide sequence ID" value="NZ_JACKWY010000004.1"/>
</dbReference>
<dbReference type="InterPro" id="IPR011270">
    <property type="entry name" value="Pur_Nuc_Pase_Ino/Guo-sp"/>
</dbReference>
<protein>
    <recommendedName>
        <fullName evidence="8">Purine nucleoside phosphorylase</fullName>
        <ecNumber evidence="8">2.4.2.1</ecNumber>
    </recommendedName>
    <alternativeName>
        <fullName evidence="8">Inosine-guanosine phosphorylase</fullName>
    </alternativeName>
</protein>
<dbReference type="GO" id="GO:0009116">
    <property type="term" value="P:nucleoside metabolic process"/>
    <property type="evidence" value="ECO:0007669"/>
    <property type="project" value="InterPro"/>
</dbReference>
<dbReference type="NCBIfam" id="TIGR01700">
    <property type="entry name" value="PNPH"/>
    <property type="match status" value="1"/>
</dbReference>
<evidence type="ECO:0000256" key="7">
    <source>
        <dbReference type="ARBA" id="ARBA00048556"/>
    </source>
</evidence>
<evidence type="ECO:0000313" key="12">
    <source>
        <dbReference type="Proteomes" id="UP000585258"/>
    </source>
</evidence>
<keyword evidence="6 8" id="KW-0808">Transferase</keyword>
<organism evidence="11 12">
    <name type="scientific">Clostridium gasigenes</name>
    <dbReference type="NCBI Taxonomy" id="94869"/>
    <lineage>
        <taxon>Bacteria</taxon>
        <taxon>Bacillati</taxon>
        <taxon>Bacillota</taxon>
        <taxon>Clostridia</taxon>
        <taxon>Eubacteriales</taxon>
        <taxon>Clostridiaceae</taxon>
        <taxon>Clostridium</taxon>
    </lineage>
</organism>
<dbReference type="Proteomes" id="UP000585258">
    <property type="component" value="Unassembled WGS sequence"/>
</dbReference>
<evidence type="ECO:0000313" key="11">
    <source>
        <dbReference type="EMBL" id="MBB6714908.1"/>
    </source>
</evidence>
<comment type="catalytic activity">
    <reaction evidence="7">
        <text>a purine 2'-deoxy-D-ribonucleoside + phosphate = a purine nucleobase + 2-deoxy-alpha-D-ribose 1-phosphate</text>
        <dbReference type="Rhea" id="RHEA:36431"/>
        <dbReference type="ChEBI" id="CHEBI:26386"/>
        <dbReference type="ChEBI" id="CHEBI:43474"/>
        <dbReference type="ChEBI" id="CHEBI:57259"/>
        <dbReference type="ChEBI" id="CHEBI:142361"/>
        <dbReference type="EC" id="2.4.2.1"/>
    </reaction>
</comment>
<keyword evidence="5 8" id="KW-0328">Glycosyltransferase</keyword>
<dbReference type="GO" id="GO:0005737">
    <property type="term" value="C:cytoplasm"/>
    <property type="evidence" value="ECO:0007669"/>
    <property type="project" value="TreeGrafter"/>
</dbReference>
<dbReference type="InterPro" id="IPR018099">
    <property type="entry name" value="Purine_phosphorylase-2_CS"/>
</dbReference>
<reference evidence="11 12" key="1">
    <citation type="submission" date="2020-08" db="EMBL/GenBank/DDBJ databases">
        <title>Clostridia isolated from Swiss meat.</title>
        <authorList>
            <person name="Wambui J."/>
            <person name="Stevens M.J.A."/>
            <person name="Stephan R."/>
        </authorList>
    </citation>
    <scope>NUCLEOTIDE SEQUENCE [LARGE SCALE GENOMIC DNA]</scope>
    <source>
        <strain evidence="11 12">CM001</strain>
    </source>
</reference>
<dbReference type="SUPFAM" id="SSF53167">
    <property type="entry name" value="Purine and uridine phosphorylases"/>
    <property type="match status" value="1"/>
</dbReference>
<dbReference type="Pfam" id="PF01048">
    <property type="entry name" value="PNP_UDP_1"/>
    <property type="match status" value="1"/>
</dbReference>
<proteinExistence type="inferred from homology"/>